<evidence type="ECO:0000313" key="2">
    <source>
        <dbReference type="Proteomes" id="UP000007730"/>
    </source>
</evidence>
<dbReference type="HOGENOM" id="CLU_1198763_0_0_5"/>
<dbReference type="KEGG" id="ocg:OCA5_c14420"/>
<organism evidence="1 2">
    <name type="scientific">Afipia carboxidovorans (strain ATCC 49405 / DSM 1227 / KCTC 32145 / OM5)</name>
    <name type="common">Oligotropha carboxidovorans</name>
    <dbReference type="NCBI Taxonomy" id="504832"/>
    <lineage>
        <taxon>Bacteria</taxon>
        <taxon>Pseudomonadati</taxon>
        <taxon>Pseudomonadota</taxon>
        <taxon>Alphaproteobacteria</taxon>
        <taxon>Hyphomicrobiales</taxon>
        <taxon>Nitrobacteraceae</taxon>
        <taxon>Afipia</taxon>
    </lineage>
</organism>
<dbReference type="Proteomes" id="UP000007730">
    <property type="component" value="Chromosome"/>
</dbReference>
<dbReference type="EMBL" id="CP002826">
    <property type="protein sequence ID" value="AEI06158.1"/>
    <property type="molecule type" value="Genomic_DNA"/>
</dbReference>
<keyword evidence="2" id="KW-1185">Reference proteome</keyword>
<gene>
    <name evidence="1" type="ordered locus">OCA5_c14420</name>
</gene>
<accession>F8BXM0</accession>
<dbReference type="RefSeq" id="WP_013913002.1">
    <property type="nucleotide sequence ID" value="NC_011386.1"/>
</dbReference>
<dbReference type="OrthoDB" id="8478167at2"/>
<dbReference type="PATRIC" id="fig|504832.7.peg.1532"/>
<dbReference type="eggNOG" id="ENOG5032SY5">
    <property type="taxonomic scope" value="Bacteria"/>
</dbReference>
<evidence type="ECO:0000313" key="1">
    <source>
        <dbReference type="EMBL" id="AEI06158.1"/>
    </source>
</evidence>
<dbReference type="STRING" id="504832.OCA5_c14420"/>
<sequence>MCTPLFVLPLVFGLGCVGDDFGRTRQTIYHQDMHQWVGAEATESLGGRASEFLLTDNERALRDMAYYFIQPPHSRPAWKAVFGDYDRIASPWRQKVVFDRTSYGRKMIDEPHRSQASSYQGLMEDVRNDLSMLDQFIPLAVKINDLDIKRNKALGYVGDLSPRERGDAQARMRENVLVVQWAQQCVEQRVSSYRWALERLVIMAPDPLAAQADALIAELARRAATAWTSATPVAGRVLRVGG</sequence>
<dbReference type="AlphaFoldDB" id="F8BXM0"/>
<reference evidence="1 2" key="1">
    <citation type="journal article" date="2011" name="J. Bacteriol.">
        <title>Complete genome sequences of the chemolithoautotrophic Oligotropha carboxidovorans strains OM4 and OM5.</title>
        <authorList>
            <person name="Volland S."/>
            <person name="Rachinger M."/>
            <person name="Strittmatter A."/>
            <person name="Daniel R."/>
            <person name="Gottschalk G."/>
            <person name="Meyer O."/>
        </authorList>
    </citation>
    <scope>NUCLEOTIDE SEQUENCE [LARGE SCALE GENOMIC DNA]</scope>
    <source>
        <strain evidence="2">ATCC 49405 / DSM 1227 / KCTC 32145 / OM5</strain>
    </source>
</reference>
<proteinExistence type="predicted"/>
<name>F8BXM0_AFIC5</name>
<protein>
    <submittedName>
        <fullName evidence="1">Uncharacterized protein</fullName>
    </submittedName>
</protein>